<accession>A0A132P7L4</accession>
<dbReference type="Proteomes" id="UP000070452">
    <property type="component" value="Unassembled WGS sequence"/>
</dbReference>
<feature type="transmembrane region" description="Helical" evidence="1">
    <location>
        <begin position="59"/>
        <end position="80"/>
    </location>
</feature>
<proteinExistence type="predicted"/>
<keyword evidence="1" id="KW-0812">Transmembrane</keyword>
<dbReference type="InterPro" id="IPR019649">
    <property type="entry name" value="DUF2512"/>
</dbReference>
<keyword evidence="1" id="KW-1133">Transmembrane helix</keyword>
<dbReference type="AlphaFoldDB" id="A0A132P7L4"/>
<keyword evidence="1" id="KW-0472">Membrane</keyword>
<dbReference type="Pfam" id="PF10710">
    <property type="entry name" value="DUF2512"/>
    <property type="match status" value="1"/>
</dbReference>
<reference evidence="2 4" key="1">
    <citation type="submission" date="2016-01" db="EMBL/GenBank/DDBJ databases">
        <title>Molecular Mechanisms for transfer of large genomic segments between Enterococcus faecium strains.</title>
        <authorList>
            <person name="Garcia-Solache M.A."/>
            <person name="Lebreton F."/>
            <person name="Mclaughlin R.E."/>
            <person name="Whiteaker J.D."/>
            <person name="Gilmore M.S."/>
            <person name="Rice L.B."/>
        </authorList>
    </citation>
    <scope>NUCLEOTIDE SEQUENCE [LARGE SCALE GENOMIC DNA]</scope>
    <source>
        <strain evidence="2 4">D344RRF x C68</strain>
    </source>
</reference>
<gene>
    <name evidence="2" type="ORF">AWT83_05570</name>
    <name evidence="3" type="ORF">P6Z85_09705</name>
</gene>
<reference evidence="3" key="2">
    <citation type="submission" date="2023-03" db="EMBL/GenBank/DDBJ databases">
        <authorList>
            <person name="Shen W."/>
            <person name="Cai J."/>
        </authorList>
    </citation>
    <scope>NUCLEOTIDE SEQUENCE</scope>
    <source>
        <strain evidence="3">B1010-2</strain>
    </source>
</reference>
<dbReference type="RefSeq" id="WP_002298879.1">
    <property type="nucleotide sequence ID" value="NZ_CP025077.1"/>
</dbReference>
<feature type="transmembrane region" description="Helical" evidence="1">
    <location>
        <begin position="86"/>
        <end position="104"/>
    </location>
</feature>
<evidence type="ECO:0000313" key="4">
    <source>
        <dbReference type="Proteomes" id="UP000070452"/>
    </source>
</evidence>
<dbReference type="EMBL" id="LRHK01000001">
    <property type="protein sequence ID" value="KWX17962.1"/>
    <property type="molecule type" value="Genomic_DNA"/>
</dbReference>
<dbReference type="EMBL" id="JARPTX010000032">
    <property type="protein sequence ID" value="MDT2370419.1"/>
    <property type="molecule type" value="Genomic_DNA"/>
</dbReference>
<feature type="transmembrane region" description="Helical" evidence="1">
    <location>
        <begin position="34"/>
        <end position="52"/>
    </location>
</feature>
<evidence type="ECO:0000256" key="1">
    <source>
        <dbReference type="SAM" id="Phobius"/>
    </source>
</evidence>
<feature type="transmembrane region" description="Helical" evidence="1">
    <location>
        <begin position="7"/>
        <end position="28"/>
    </location>
</feature>
<evidence type="ECO:0000313" key="3">
    <source>
        <dbReference type="EMBL" id="MDT2370419.1"/>
    </source>
</evidence>
<organism evidence="2 4">
    <name type="scientific">Enterococcus faecium</name>
    <name type="common">Streptococcus faecium</name>
    <dbReference type="NCBI Taxonomy" id="1352"/>
    <lineage>
        <taxon>Bacteria</taxon>
        <taxon>Bacillati</taxon>
        <taxon>Bacillota</taxon>
        <taxon>Bacilli</taxon>
        <taxon>Lactobacillales</taxon>
        <taxon>Enterococcaceae</taxon>
        <taxon>Enterococcus</taxon>
    </lineage>
</organism>
<dbReference type="Proteomes" id="UP001260956">
    <property type="component" value="Unassembled WGS sequence"/>
</dbReference>
<name>A0A132P7L4_ENTFC</name>
<evidence type="ECO:0000313" key="2">
    <source>
        <dbReference type="EMBL" id="KWX17962.1"/>
    </source>
</evidence>
<comment type="caution">
    <text evidence="2">The sequence shown here is derived from an EMBL/GenBank/DDBJ whole genome shotgun (WGS) entry which is preliminary data.</text>
</comment>
<protein>
    <submittedName>
        <fullName evidence="3">DUF2512 family protein</fullName>
    </submittedName>
</protein>
<sequence>MKHVKALVVKAIMIWAILWVVLTGLYGVSFMDSTIVGVIIVVMIYVLGDLLILRKVGNIAATIADAGSAVVILWLYLYFMNDTVDIWMKVLIPALLIGVAEWFFHKWLLSQGIVPDERKME</sequence>